<dbReference type="CDD" id="cd04301">
    <property type="entry name" value="NAT_SF"/>
    <property type="match status" value="1"/>
</dbReference>
<dbReference type="PROSITE" id="PS51186">
    <property type="entry name" value="GNAT"/>
    <property type="match status" value="1"/>
</dbReference>
<dbReference type="InterPro" id="IPR016181">
    <property type="entry name" value="Acyl_CoA_acyltransferase"/>
</dbReference>
<evidence type="ECO:0000313" key="3">
    <source>
        <dbReference type="Proteomes" id="UP000065641"/>
    </source>
</evidence>
<sequence length="155" mass="17463">MSGQDGRLCQSAINQPLVTALFNLVKNPNPMNKILKYTHGHETELLALLSEESDWSSFLDAAAIDTFRQCLLETETYVCESEGQICGYLRAIVDGFGVYVSELYVAPQHRGNGFGVRLLGRIKQAFPNQEVYVLSDEDLYYEKLGYQRIGSIFQL</sequence>
<organism evidence="2 3">
    <name type="scientific">Pseudohongiella spirulinae</name>
    <dbReference type="NCBI Taxonomy" id="1249552"/>
    <lineage>
        <taxon>Bacteria</taxon>
        <taxon>Pseudomonadati</taxon>
        <taxon>Pseudomonadota</taxon>
        <taxon>Gammaproteobacteria</taxon>
        <taxon>Pseudomonadales</taxon>
        <taxon>Pseudohongiellaceae</taxon>
        <taxon>Pseudohongiella</taxon>
    </lineage>
</organism>
<dbReference type="OrthoDB" id="9787920at2"/>
<evidence type="ECO:0000259" key="1">
    <source>
        <dbReference type="PROSITE" id="PS51186"/>
    </source>
</evidence>
<name>A0A0S2KBT3_9GAMM</name>
<keyword evidence="3" id="KW-1185">Reference proteome</keyword>
<dbReference type="SUPFAM" id="SSF55729">
    <property type="entry name" value="Acyl-CoA N-acyltransferases (Nat)"/>
    <property type="match status" value="1"/>
</dbReference>
<dbReference type="KEGG" id="pspi:PS2015_1106"/>
<dbReference type="Gene3D" id="3.40.630.30">
    <property type="match status" value="1"/>
</dbReference>
<gene>
    <name evidence="2" type="ORF">PS2015_1106</name>
</gene>
<dbReference type="GO" id="GO:0016747">
    <property type="term" value="F:acyltransferase activity, transferring groups other than amino-acyl groups"/>
    <property type="evidence" value="ECO:0007669"/>
    <property type="project" value="InterPro"/>
</dbReference>
<feature type="domain" description="N-acetyltransferase" evidence="1">
    <location>
        <begin position="35"/>
        <end position="155"/>
    </location>
</feature>
<dbReference type="RefSeq" id="WP_058021278.1">
    <property type="nucleotide sequence ID" value="NZ_CP013189.1"/>
</dbReference>
<reference evidence="2 3" key="1">
    <citation type="submission" date="2015-11" db="EMBL/GenBank/DDBJ databases">
        <authorList>
            <person name="Zhang Y."/>
            <person name="Guo Z."/>
        </authorList>
    </citation>
    <scope>NUCLEOTIDE SEQUENCE [LARGE SCALE GENOMIC DNA]</scope>
    <source>
        <strain evidence="2 3">KCTC 32221</strain>
    </source>
</reference>
<dbReference type="EMBL" id="CP013189">
    <property type="protein sequence ID" value="ALO45768.1"/>
    <property type="molecule type" value="Genomic_DNA"/>
</dbReference>
<evidence type="ECO:0000313" key="2">
    <source>
        <dbReference type="EMBL" id="ALO45768.1"/>
    </source>
</evidence>
<dbReference type="InterPro" id="IPR000182">
    <property type="entry name" value="GNAT_dom"/>
</dbReference>
<dbReference type="AlphaFoldDB" id="A0A0S2KBT3"/>
<dbReference type="STRING" id="1249552.PS2015_1106"/>
<proteinExistence type="predicted"/>
<accession>A0A0S2KBT3</accession>
<dbReference type="Pfam" id="PF13508">
    <property type="entry name" value="Acetyltransf_7"/>
    <property type="match status" value="1"/>
</dbReference>
<protein>
    <recommendedName>
        <fullName evidence="1">N-acetyltransferase domain-containing protein</fullName>
    </recommendedName>
</protein>
<dbReference type="Proteomes" id="UP000065641">
    <property type="component" value="Chromosome"/>
</dbReference>